<dbReference type="Proteomes" id="UP001501638">
    <property type="component" value="Unassembled WGS sequence"/>
</dbReference>
<protein>
    <submittedName>
        <fullName evidence="1">Uncharacterized protein</fullName>
    </submittedName>
</protein>
<name>A0ABN3KE28_9ACTN</name>
<keyword evidence="2" id="KW-1185">Reference proteome</keyword>
<evidence type="ECO:0000313" key="2">
    <source>
        <dbReference type="Proteomes" id="UP001501638"/>
    </source>
</evidence>
<sequence>MPARRGVCPKCGRRIALTTHGRLWAHGRPLCAGAGTAPARPQRTGYIPELSLGRRFWHGRRIRTVHVAGGLL</sequence>
<proteinExistence type="predicted"/>
<comment type="caution">
    <text evidence="1">The sequence shown here is derived from an EMBL/GenBank/DDBJ whole genome shotgun (WGS) entry which is preliminary data.</text>
</comment>
<gene>
    <name evidence="1" type="ORF">GCM10010405_46490</name>
</gene>
<dbReference type="EMBL" id="BAAASZ010000031">
    <property type="protein sequence ID" value="GAA2457147.1"/>
    <property type="molecule type" value="Genomic_DNA"/>
</dbReference>
<reference evidence="1 2" key="1">
    <citation type="journal article" date="2019" name="Int. J. Syst. Evol. Microbiol.">
        <title>The Global Catalogue of Microorganisms (GCM) 10K type strain sequencing project: providing services to taxonomists for standard genome sequencing and annotation.</title>
        <authorList>
            <consortium name="The Broad Institute Genomics Platform"/>
            <consortium name="The Broad Institute Genome Sequencing Center for Infectious Disease"/>
            <person name="Wu L."/>
            <person name="Ma J."/>
        </authorList>
    </citation>
    <scope>NUCLEOTIDE SEQUENCE [LARGE SCALE GENOMIC DNA]</scope>
    <source>
        <strain evidence="1 2">JCM 6305</strain>
    </source>
</reference>
<evidence type="ECO:0000313" key="1">
    <source>
        <dbReference type="EMBL" id="GAA2457147.1"/>
    </source>
</evidence>
<accession>A0ABN3KE28</accession>
<organism evidence="1 2">
    <name type="scientific">Streptomyces macrosporus</name>
    <dbReference type="NCBI Taxonomy" id="44032"/>
    <lineage>
        <taxon>Bacteria</taxon>
        <taxon>Bacillati</taxon>
        <taxon>Actinomycetota</taxon>
        <taxon>Actinomycetes</taxon>
        <taxon>Kitasatosporales</taxon>
        <taxon>Streptomycetaceae</taxon>
        <taxon>Streptomyces</taxon>
    </lineage>
</organism>